<keyword evidence="3" id="KW-1185">Reference proteome</keyword>
<feature type="domain" description="YgjP-like metallopeptidase" evidence="1">
    <location>
        <begin position="27"/>
        <end position="240"/>
    </location>
</feature>
<gene>
    <name evidence="2" type="ORF">NATSA_03160</name>
</gene>
<dbReference type="PANTHER" id="PTHR30399:SF1">
    <property type="entry name" value="UTP PYROPHOSPHATASE"/>
    <property type="match status" value="1"/>
</dbReference>
<dbReference type="Gene3D" id="3.30.2010.10">
    <property type="entry name" value="Metalloproteases ('zincins'), catalytic domain"/>
    <property type="match status" value="1"/>
</dbReference>
<organism evidence="2 3">
    <name type="scientific">Natronogracilivirga saccharolytica</name>
    <dbReference type="NCBI Taxonomy" id="2812953"/>
    <lineage>
        <taxon>Bacteria</taxon>
        <taxon>Pseudomonadati</taxon>
        <taxon>Balneolota</taxon>
        <taxon>Balneolia</taxon>
        <taxon>Balneolales</taxon>
        <taxon>Cyclonatronaceae</taxon>
        <taxon>Natronogracilivirga</taxon>
    </lineage>
</organism>
<comment type="caution">
    <text evidence="2">The sequence shown here is derived from an EMBL/GenBank/DDBJ whole genome shotgun (WGS) entry which is preliminary data.</text>
</comment>
<dbReference type="AlphaFoldDB" id="A0A8J7UUN9"/>
<name>A0A8J7UUN9_9BACT</name>
<evidence type="ECO:0000313" key="3">
    <source>
        <dbReference type="Proteomes" id="UP000673975"/>
    </source>
</evidence>
<evidence type="ECO:0000259" key="1">
    <source>
        <dbReference type="Pfam" id="PF01863"/>
    </source>
</evidence>
<accession>A0A8J7UUN9</accession>
<proteinExistence type="predicted"/>
<dbReference type="RefSeq" id="WP_210510341.1">
    <property type="nucleotide sequence ID" value="NZ_JAFIDN010000002.1"/>
</dbReference>
<protein>
    <submittedName>
        <fullName evidence="2">M48 family metallopeptidase</fullName>
    </submittedName>
</protein>
<dbReference type="CDD" id="cd07344">
    <property type="entry name" value="M48_yhfN_like"/>
    <property type="match status" value="1"/>
</dbReference>
<dbReference type="InterPro" id="IPR053136">
    <property type="entry name" value="UTP_pyrophosphatase-like"/>
</dbReference>
<evidence type="ECO:0000313" key="2">
    <source>
        <dbReference type="EMBL" id="MBP3191656.1"/>
    </source>
</evidence>
<dbReference type="Proteomes" id="UP000673975">
    <property type="component" value="Unassembled WGS sequence"/>
</dbReference>
<dbReference type="InterPro" id="IPR002725">
    <property type="entry name" value="YgjP-like_metallopeptidase"/>
</dbReference>
<dbReference type="Pfam" id="PF01863">
    <property type="entry name" value="YgjP-like"/>
    <property type="match status" value="1"/>
</dbReference>
<dbReference type="PANTHER" id="PTHR30399">
    <property type="entry name" value="UNCHARACTERIZED PROTEIN YGJP"/>
    <property type="match status" value="1"/>
</dbReference>
<reference evidence="2" key="1">
    <citation type="submission" date="2021-02" db="EMBL/GenBank/DDBJ databases">
        <title>Natronogracilivirga saccharolytica gen. nov. sp. nov. a new anaerobic, haloalkiliphilic carbohydrate-fermenting bacterium from soda lake and proposing of Cyclonatronumiaceae fam. nov. in the phylum Balneolaeota.</title>
        <authorList>
            <person name="Zhilina T.N."/>
            <person name="Sorokin D.Y."/>
            <person name="Zavarzina D.G."/>
            <person name="Toshchakov S.V."/>
            <person name="Kublanov I.V."/>
        </authorList>
    </citation>
    <scope>NUCLEOTIDE SEQUENCE</scope>
    <source>
        <strain evidence="2">Z-1702</strain>
    </source>
</reference>
<dbReference type="EMBL" id="JAFIDN010000002">
    <property type="protein sequence ID" value="MBP3191656.1"/>
    <property type="molecule type" value="Genomic_DNA"/>
</dbReference>
<sequence>MTEPHLLEKVLPAEAPPLKVIRRKHQRTIRIRIKDDGILVSAPSGVPFSRVADFVRNKSDWIKKVCRKNRQKSDHLAKLKEAARGTLLLRGERKPVNPFPVRNLRKPSLVEHDRAVVYQYPAAAASSDLLYPDSDTVFAFYRKLARNELQEAFYRHADRLPFRPGGLTIRNQKTKWGSCSSRGTISLNWRLIKCPATIRDYIIIHELCHLKHFNHSKAFWKTVRDYYPGVDQAKSWIREHSDIIFNDI</sequence>